<comment type="caution">
    <text evidence="1">The sequence shown here is derived from an EMBL/GenBank/DDBJ whole genome shotgun (WGS) entry which is preliminary data.</text>
</comment>
<proteinExistence type="predicted"/>
<dbReference type="EMBL" id="LAZR01060330">
    <property type="protein sequence ID" value="KKK65915.1"/>
    <property type="molecule type" value="Genomic_DNA"/>
</dbReference>
<accession>A0A0F8XXE3</accession>
<protein>
    <submittedName>
        <fullName evidence="1">Uncharacterized protein</fullName>
    </submittedName>
</protein>
<feature type="non-terminal residue" evidence="1">
    <location>
        <position position="1"/>
    </location>
</feature>
<evidence type="ECO:0000313" key="1">
    <source>
        <dbReference type="EMBL" id="KKK65915.1"/>
    </source>
</evidence>
<name>A0A0F8XXE3_9ZZZZ</name>
<gene>
    <name evidence="2" type="ORF">LCGC14_1669440</name>
    <name evidence="1" type="ORF">LCGC14_2969350</name>
</gene>
<dbReference type="EMBL" id="LAZR01014307">
    <property type="protein sequence ID" value="KKM18063.1"/>
    <property type="molecule type" value="Genomic_DNA"/>
</dbReference>
<organism evidence="1">
    <name type="scientific">marine sediment metagenome</name>
    <dbReference type="NCBI Taxonomy" id="412755"/>
    <lineage>
        <taxon>unclassified sequences</taxon>
        <taxon>metagenomes</taxon>
        <taxon>ecological metagenomes</taxon>
    </lineage>
</organism>
<sequence>ANCPDGALKMKKVRDNIPPDKQLIGNKTFIEMLQ</sequence>
<dbReference type="AlphaFoldDB" id="A0A0F8XXE3"/>
<evidence type="ECO:0000313" key="2">
    <source>
        <dbReference type="EMBL" id="KKM18063.1"/>
    </source>
</evidence>
<reference evidence="1" key="1">
    <citation type="journal article" date="2015" name="Nature">
        <title>Complex archaea that bridge the gap between prokaryotes and eukaryotes.</title>
        <authorList>
            <person name="Spang A."/>
            <person name="Saw J.H."/>
            <person name="Jorgensen S.L."/>
            <person name="Zaremba-Niedzwiedzka K."/>
            <person name="Martijn J."/>
            <person name="Lind A.E."/>
            <person name="van Eijk R."/>
            <person name="Schleper C."/>
            <person name="Guy L."/>
            <person name="Ettema T.J."/>
        </authorList>
    </citation>
    <scope>NUCLEOTIDE SEQUENCE</scope>
</reference>